<gene>
    <name evidence="2" type="ORF">I7822_06075</name>
</gene>
<reference evidence="2 3" key="1">
    <citation type="submission" date="2021-03" db="EMBL/GenBank/DDBJ databases">
        <title>Whole genome sequence of Metabacillus bambusae BG109.</title>
        <authorList>
            <person name="Jeong J.W."/>
        </authorList>
    </citation>
    <scope>NUCLEOTIDE SEQUENCE [LARGE SCALE GENOMIC DNA]</scope>
    <source>
        <strain evidence="2 3">BG109</strain>
    </source>
</reference>
<evidence type="ECO:0000259" key="1">
    <source>
        <dbReference type="PROSITE" id="PS51819"/>
    </source>
</evidence>
<dbReference type="SUPFAM" id="SSF54593">
    <property type="entry name" value="Glyoxalase/Bleomycin resistance protein/Dihydroxybiphenyl dioxygenase"/>
    <property type="match status" value="1"/>
</dbReference>
<sequence length="130" mass="15035">MTVNYLGAVFLRVRDLEKSMSFYSDVLGLKLRDVEQWDNGRGANYIISENSPLLTLIETVENLQVQEYPTFNLNCKNILDLHKKLTNQGFKVGEINNWSSNMNVHVDFDIYDPDGNAINLIEWHKKSIEI</sequence>
<organism evidence="2 3">
    <name type="scientific">Metabacillus bambusae</name>
    <dbReference type="NCBI Taxonomy" id="2795218"/>
    <lineage>
        <taxon>Bacteria</taxon>
        <taxon>Bacillati</taxon>
        <taxon>Bacillota</taxon>
        <taxon>Bacilli</taxon>
        <taxon>Bacillales</taxon>
        <taxon>Bacillaceae</taxon>
        <taxon>Metabacillus</taxon>
    </lineage>
</organism>
<evidence type="ECO:0000313" key="2">
    <source>
        <dbReference type="EMBL" id="MBO1511240.1"/>
    </source>
</evidence>
<comment type="caution">
    <text evidence="2">The sequence shown here is derived from an EMBL/GenBank/DDBJ whole genome shotgun (WGS) entry which is preliminary data.</text>
</comment>
<keyword evidence="3" id="KW-1185">Reference proteome</keyword>
<evidence type="ECO:0000313" key="3">
    <source>
        <dbReference type="Proteomes" id="UP000663981"/>
    </source>
</evidence>
<dbReference type="Proteomes" id="UP000663981">
    <property type="component" value="Unassembled WGS sequence"/>
</dbReference>
<proteinExistence type="predicted"/>
<dbReference type="PROSITE" id="PS51819">
    <property type="entry name" value="VOC"/>
    <property type="match status" value="1"/>
</dbReference>
<dbReference type="InterPro" id="IPR037523">
    <property type="entry name" value="VOC_core"/>
</dbReference>
<name>A0ABS3MZJ4_9BACI</name>
<accession>A0ABS3MZJ4</accession>
<dbReference type="EMBL" id="JAGDEL010000003">
    <property type="protein sequence ID" value="MBO1511240.1"/>
    <property type="molecule type" value="Genomic_DNA"/>
</dbReference>
<dbReference type="Gene3D" id="3.10.180.10">
    <property type="entry name" value="2,3-Dihydroxybiphenyl 1,2-Dioxygenase, domain 1"/>
    <property type="match status" value="1"/>
</dbReference>
<feature type="domain" description="VOC" evidence="1">
    <location>
        <begin position="5"/>
        <end position="123"/>
    </location>
</feature>
<dbReference type="InterPro" id="IPR029068">
    <property type="entry name" value="Glyas_Bleomycin-R_OHBP_Dase"/>
</dbReference>
<dbReference type="Pfam" id="PF00903">
    <property type="entry name" value="Glyoxalase"/>
    <property type="match status" value="1"/>
</dbReference>
<protein>
    <submittedName>
        <fullName evidence="2">VOC family protein</fullName>
    </submittedName>
</protein>
<dbReference type="InterPro" id="IPR004360">
    <property type="entry name" value="Glyas_Fos-R_dOase_dom"/>
</dbReference>
<dbReference type="RefSeq" id="WP_207976062.1">
    <property type="nucleotide sequence ID" value="NZ_JAGDEL010000003.1"/>
</dbReference>